<evidence type="ECO:0000259" key="4">
    <source>
        <dbReference type="PROSITE" id="PS50043"/>
    </source>
</evidence>
<dbReference type="STRING" id="497964.CfE428DRAFT_1501"/>
<proteinExistence type="predicted"/>
<dbReference type="eggNOG" id="COG2197">
    <property type="taxonomic scope" value="Bacteria"/>
</dbReference>
<dbReference type="Pfam" id="PF00196">
    <property type="entry name" value="GerE"/>
    <property type="match status" value="1"/>
</dbReference>
<dbReference type="InterPro" id="IPR016032">
    <property type="entry name" value="Sig_transdc_resp-reg_C-effctor"/>
</dbReference>
<dbReference type="SUPFAM" id="SSF52172">
    <property type="entry name" value="CheY-like"/>
    <property type="match status" value="1"/>
</dbReference>
<evidence type="ECO:0000259" key="5">
    <source>
        <dbReference type="PROSITE" id="PS50110"/>
    </source>
</evidence>
<dbReference type="Gene3D" id="3.40.50.2300">
    <property type="match status" value="1"/>
</dbReference>
<dbReference type="InterPro" id="IPR000792">
    <property type="entry name" value="Tscrpt_reg_LuxR_C"/>
</dbReference>
<dbReference type="InterPro" id="IPR001789">
    <property type="entry name" value="Sig_transdc_resp-reg_receiver"/>
</dbReference>
<evidence type="ECO:0000256" key="3">
    <source>
        <dbReference type="PROSITE-ProRule" id="PRU00169"/>
    </source>
</evidence>
<dbReference type="PROSITE" id="PS00622">
    <property type="entry name" value="HTH_LUXR_1"/>
    <property type="match status" value="1"/>
</dbReference>
<dbReference type="FunCoup" id="B4CY60">
    <property type="interactions" value="147"/>
</dbReference>
<sequence length="225" mass="25067">MESSDKKTKVLLVEDHAMFRERLAHLISHDFDMSICGETDNIRDAMDLVRTAQPDLALVDITLKGSSGLEFLKDLKAQGLRVPVLILSMHEEMLYAERVLAAGAKGYITKHENSQTLLGAMQQVLAGKVYLSPQMTDSLLKKMSGQDVSVSAMKRLTDRELEVFQLIGAGKTTREIAEILNLGMTTVDTYRTRIKEKLGLRNGTQLQHYASNCAQQGLFTLEKPL</sequence>
<dbReference type="PROSITE" id="PS50043">
    <property type="entry name" value="HTH_LUXR_2"/>
    <property type="match status" value="1"/>
</dbReference>
<dbReference type="RefSeq" id="WP_006978827.1">
    <property type="nucleotide sequence ID" value="NZ_ABVL01000003.1"/>
</dbReference>
<dbReference type="GO" id="GO:0000160">
    <property type="term" value="P:phosphorelay signal transduction system"/>
    <property type="evidence" value="ECO:0007669"/>
    <property type="project" value="InterPro"/>
</dbReference>
<dbReference type="Proteomes" id="UP000005824">
    <property type="component" value="Unassembled WGS sequence"/>
</dbReference>
<dbReference type="SMART" id="SM00421">
    <property type="entry name" value="HTH_LUXR"/>
    <property type="match status" value="1"/>
</dbReference>
<evidence type="ECO:0000256" key="1">
    <source>
        <dbReference type="ARBA" id="ARBA00022553"/>
    </source>
</evidence>
<dbReference type="PRINTS" id="PR00038">
    <property type="entry name" value="HTHLUXR"/>
</dbReference>
<dbReference type="PROSITE" id="PS50110">
    <property type="entry name" value="RESPONSE_REGULATORY"/>
    <property type="match status" value="1"/>
</dbReference>
<keyword evidence="7" id="KW-1185">Reference proteome</keyword>
<dbReference type="SMART" id="SM00448">
    <property type="entry name" value="REC"/>
    <property type="match status" value="1"/>
</dbReference>
<protein>
    <submittedName>
        <fullName evidence="6">Two component transcriptional regulator, LuxR family</fullName>
    </submittedName>
</protein>
<dbReference type="CDD" id="cd17535">
    <property type="entry name" value="REC_NarL-like"/>
    <property type="match status" value="1"/>
</dbReference>
<accession>B4CY60</accession>
<feature type="domain" description="Response regulatory" evidence="5">
    <location>
        <begin position="9"/>
        <end position="125"/>
    </location>
</feature>
<keyword evidence="2" id="KW-0238">DNA-binding</keyword>
<reference evidence="6 7" key="1">
    <citation type="journal article" date="2011" name="J. Bacteriol.">
        <title>Genome sequence of Chthoniobacter flavus Ellin428, an aerobic heterotrophic soil bacterium.</title>
        <authorList>
            <person name="Kant R."/>
            <person name="van Passel M.W."/>
            <person name="Palva A."/>
            <person name="Lucas S."/>
            <person name="Lapidus A."/>
            <person name="Glavina Del Rio T."/>
            <person name="Dalin E."/>
            <person name="Tice H."/>
            <person name="Bruce D."/>
            <person name="Goodwin L."/>
            <person name="Pitluck S."/>
            <person name="Larimer F.W."/>
            <person name="Land M.L."/>
            <person name="Hauser L."/>
            <person name="Sangwan P."/>
            <person name="de Vos W.M."/>
            <person name="Janssen P.H."/>
            <person name="Smidt H."/>
        </authorList>
    </citation>
    <scope>NUCLEOTIDE SEQUENCE [LARGE SCALE GENOMIC DNA]</scope>
    <source>
        <strain evidence="6 7">Ellin428</strain>
    </source>
</reference>
<gene>
    <name evidence="6" type="ORF">CfE428DRAFT_1501</name>
</gene>
<dbReference type="CDD" id="cd06170">
    <property type="entry name" value="LuxR_C_like"/>
    <property type="match status" value="1"/>
</dbReference>
<dbReference type="InterPro" id="IPR039420">
    <property type="entry name" value="WalR-like"/>
</dbReference>
<dbReference type="InterPro" id="IPR011006">
    <property type="entry name" value="CheY-like_superfamily"/>
</dbReference>
<dbReference type="InParanoid" id="B4CY60"/>
<organism evidence="6 7">
    <name type="scientific">Chthoniobacter flavus Ellin428</name>
    <dbReference type="NCBI Taxonomy" id="497964"/>
    <lineage>
        <taxon>Bacteria</taxon>
        <taxon>Pseudomonadati</taxon>
        <taxon>Verrucomicrobiota</taxon>
        <taxon>Spartobacteria</taxon>
        <taxon>Chthoniobacterales</taxon>
        <taxon>Chthoniobacteraceae</taxon>
        <taxon>Chthoniobacter</taxon>
    </lineage>
</organism>
<dbReference type="EMBL" id="ABVL01000003">
    <property type="protein sequence ID" value="EDY21208.1"/>
    <property type="molecule type" value="Genomic_DNA"/>
</dbReference>
<dbReference type="AlphaFoldDB" id="B4CY60"/>
<feature type="modified residue" description="4-aspartylphosphate" evidence="3">
    <location>
        <position position="60"/>
    </location>
</feature>
<dbReference type="GO" id="GO:0006355">
    <property type="term" value="P:regulation of DNA-templated transcription"/>
    <property type="evidence" value="ECO:0007669"/>
    <property type="project" value="InterPro"/>
</dbReference>
<keyword evidence="1 3" id="KW-0597">Phosphoprotein</keyword>
<evidence type="ECO:0000256" key="2">
    <source>
        <dbReference type="ARBA" id="ARBA00023125"/>
    </source>
</evidence>
<evidence type="ECO:0000313" key="7">
    <source>
        <dbReference type="Proteomes" id="UP000005824"/>
    </source>
</evidence>
<dbReference type="PANTHER" id="PTHR43214">
    <property type="entry name" value="TWO-COMPONENT RESPONSE REGULATOR"/>
    <property type="match status" value="1"/>
</dbReference>
<comment type="caution">
    <text evidence="6">The sequence shown here is derived from an EMBL/GenBank/DDBJ whole genome shotgun (WGS) entry which is preliminary data.</text>
</comment>
<evidence type="ECO:0000313" key="6">
    <source>
        <dbReference type="EMBL" id="EDY21208.1"/>
    </source>
</evidence>
<feature type="domain" description="HTH luxR-type" evidence="4">
    <location>
        <begin position="149"/>
        <end position="214"/>
    </location>
</feature>
<dbReference type="InterPro" id="IPR058245">
    <property type="entry name" value="NreC/VraR/RcsB-like_REC"/>
</dbReference>
<dbReference type="SUPFAM" id="SSF46894">
    <property type="entry name" value="C-terminal effector domain of the bipartite response regulators"/>
    <property type="match status" value="1"/>
</dbReference>
<dbReference type="PANTHER" id="PTHR43214:SF42">
    <property type="entry name" value="TRANSCRIPTIONAL REGULATORY PROTEIN DESR"/>
    <property type="match status" value="1"/>
</dbReference>
<name>B4CY60_9BACT</name>
<dbReference type="GO" id="GO:0003677">
    <property type="term" value="F:DNA binding"/>
    <property type="evidence" value="ECO:0007669"/>
    <property type="project" value="UniProtKB-KW"/>
</dbReference>
<dbReference type="Pfam" id="PF00072">
    <property type="entry name" value="Response_reg"/>
    <property type="match status" value="1"/>
</dbReference>